<dbReference type="SUPFAM" id="SSF47781">
    <property type="entry name" value="RuvA domain 2-like"/>
    <property type="match status" value="1"/>
</dbReference>
<dbReference type="GO" id="GO:0046872">
    <property type="term" value="F:metal ion binding"/>
    <property type="evidence" value="ECO:0007669"/>
    <property type="project" value="UniProtKB-KW"/>
</dbReference>
<dbReference type="Gene3D" id="1.10.150.20">
    <property type="entry name" value="5' to 3' exonuclease, C-terminal subdomain"/>
    <property type="match status" value="1"/>
</dbReference>
<evidence type="ECO:0000313" key="9">
    <source>
        <dbReference type="EMBL" id="QMW22680.1"/>
    </source>
</evidence>
<dbReference type="GO" id="GO:0006508">
    <property type="term" value="P:proteolysis"/>
    <property type="evidence" value="ECO:0007669"/>
    <property type="project" value="UniProtKB-KW"/>
</dbReference>
<dbReference type="NCBIfam" id="NF000642">
    <property type="entry name" value="PRK00024.1"/>
    <property type="match status" value="1"/>
</dbReference>
<protein>
    <submittedName>
        <fullName evidence="9">DNA repair protein RadC</fullName>
    </submittedName>
</protein>
<dbReference type="PANTHER" id="PTHR30471:SF3">
    <property type="entry name" value="UPF0758 PROTEIN YEES-RELATED"/>
    <property type="match status" value="1"/>
</dbReference>
<evidence type="ECO:0000259" key="8">
    <source>
        <dbReference type="PROSITE" id="PS50249"/>
    </source>
</evidence>
<name>A0A7G5IH38_9SPHN</name>
<organism evidence="9 10">
    <name type="scientific">Sandaracinobacteroides saxicola</name>
    <dbReference type="NCBI Taxonomy" id="2759707"/>
    <lineage>
        <taxon>Bacteria</taxon>
        <taxon>Pseudomonadati</taxon>
        <taxon>Pseudomonadota</taxon>
        <taxon>Alphaproteobacteria</taxon>
        <taxon>Sphingomonadales</taxon>
        <taxon>Sphingosinicellaceae</taxon>
        <taxon>Sandaracinobacteroides</taxon>
    </lineage>
</organism>
<dbReference type="RefSeq" id="WP_182295791.1">
    <property type="nucleotide sequence ID" value="NZ_CP059851.1"/>
</dbReference>
<dbReference type="CDD" id="cd08071">
    <property type="entry name" value="MPN_DUF2466"/>
    <property type="match status" value="1"/>
</dbReference>
<reference evidence="9 10" key="1">
    <citation type="submission" date="2020-07" db="EMBL/GenBank/DDBJ databases">
        <title>Complete genome sequence for Sandaracinobacter sp. M6.</title>
        <authorList>
            <person name="Tang Y."/>
            <person name="Liu Q."/>
            <person name="Guo Z."/>
            <person name="Lei P."/>
            <person name="Huang B."/>
        </authorList>
    </citation>
    <scope>NUCLEOTIDE SEQUENCE [LARGE SCALE GENOMIC DNA]</scope>
    <source>
        <strain evidence="9 10">M6</strain>
    </source>
</reference>
<accession>A0A7G5IH38</accession>
<dbReference type="InterPro" id="IPR010994">
    <property type="entry name" value="RuvA_2-like"/>
</dbReference>
<dbReference type="InterPro" id="IPR037518">
    <property type="entry name" value="MPN"/>
</dbReference>
<evidence type="ECO:0000313" key="10">
    <source>
        <dbReference type="Proteomes" id="UP000515292"/>
    </source>
</evidence>
<dbReference type="PROSITE" id="PS01302">
    <property type="entry name" value="UPF0758"/>
    <property type="match status" value="1"/>
</dbReference>
<sequence>MGGRVGVRAGTDSDEVGQKNGHRERMRQRLLSSDGDAFLDYELLEYVLGLAIPRRDTKPLAKQLLAEFGDLPTLLAAAPAELARVDGLGEGAAAALKFVHACALRSAQRSVLARPVLANAEALLAYLHTRLAHSLTEEFRVLFLNNRNILIRDEAMGDGTVNQAPVYPREIIKRALELGATAVILVHNHPSGDPGPSREDISMTRTIAEAGKPLHIAVHDHLIIARTGHSSLRGMGLI</sequence>
<evidence type="ECO:0000256" key="6">
    <source>
        <dbReference type="RuleBase" id="RU003797"/>
    </source>
</evidence>
<evidence type="ECO:0000256" key="4">
    <source>
        <dbReference type="ARBA" id="ARBA00022833"/>
    </source>
</evidence>
<dbReference type="KEGG" id="sand:H3309_15460"/>
<keyword evidence="2" id="KW-0479">Metal-binding</keyword>
<evidence type="ECO:0000256" key="5">
    <source>
        <dbReference type="ARBA" id="ARBA00023049"/>
    </source>
</evidence>
<feature type="region of interest" description="Disordered" evidence="7">
    <location>
        <begin position="1"/>
        <end position="25"/>
    </location>
</feature>
<proteinExistence type="inferred from homology"/>
<dbReference type="Proteomes" id="UP000515292">
    <property type="component" value="Chromosome"/>
</dbReference>
<keyword evidence="4" id="KW-0862">Zinc</keyword>
<dbReference type="SUPFAM" id="SSF102712">
    <property type="entry name" value="JAB1/MPN domain"/>
    <property type="match status" value="1"/>
</dbReference>
<dbReference type="PANTHER" id="PTHR30471">
    <property type="entry name" value="DNA REPAIR PROTEIN RADC"/>
    <property type="match status" value="1"/>
</dbReference>
<dbReference type="Gene3D" id="3.40.140.10">
    <property type="entry name" value="Cytidine Deaminase, domain 2"/>
    <property type="match status" value="1"/>
</dbReference>
<keyword evidence="1" id="KW-0645">Protease</keyword>
<dbReference type="PROSITE" id="PS50249">
    <property type="entry name" value="MPN"/>
    <property type="match status" value="1"/>
</dbReference>
<gene>
    <name evidence="9" type="primary">radC</name>
    <name evidence="9" type="ORF">H3309_15460</name>
</gene>
<evidence type="ECO:0000256" key="2">
    <source>
        <dbReference type="ARBA" id="ARBA00022723"/>
    </source>
</evidence>
<keyword evidence="5" id="KW-0482">Metalloprotease</keyword>
<evidence type="ECO:0000256" key="3">
    <source>
        <dbReference type="ARBA" id="ARBA00022801"/>
    </source>
</evidence>
<evidence type="ECO:0000256" key="7">
    <source>
        <dbReference type="SAM" id="MobiDB-lite"/>
    </source>
</evidence>
<dbReference type="GO" id="GO:0008237">
    <property type="term" value="F:metallopeptidase activity"/>
    <property type="evidence" value="ECO:0007669"/>
    <property type="project" value="UniProtKB-KW"/>
</dbReference>
<keyword evidence="3" id="KW-0378">Hydrolase</keyword>
<evidence type="ECO:0000256" key="1">
    <source>
        <dbReference type="ARBA" id="ARBA00022670"/>
    </source>
</evidence>
<dbReference type="InterPro" id="IPR001405">
    <property type="entry name" value="UPF0758"/>
</dbReference>
<dbReference type="NCBIfam" id="TIGR00608">
    <property type="entry name" value="radc"/>
    <property type="match status" value="1"/>
</dbReference>
<feature type="domain" description="MPN" evidence="8">
    <location>
        <begin position="116"/>
        <end position="238"/>
    </location>
</feature>
<dbReference type="InterPro" id="IPR025657">
    <property type="entry name" value="RadC_JAB"/>
</dbReference>
<dbReference type="InterPro" id="IPR020891">
    <property type="entry name" value="UPF0758_CS"/>
</dbReference>
<keyword evidence="10" id="KW-1185">Reference proteome</keyword>
<dbReference type="AlphaFoldDB" id="A0A7G5IH38"/>
<dbReference type="Pfam" id="PF04002">
    <property type="entry name" value="RadC"/>
    <property type="match status" value="1"/>
</dbReference>
<comment type="similarity">
    <text evidence="6">Belongs to the UPF0758 family.</text>
</comment>
<dbReference type="EMBL" id="CP059851">
    <property type="protein sequence ID" value="QMW22680.1"/>
    <property type="molecule type" value="Genomic_DNA"/>
</dbReference>